<keyword evidence="3" id="KW-1185">Reference proteome</keyword>
<name>A0A8J5ET93_ZINOF</name>
<dbReference type="Proteomes" id="UP000734854">
    <property type="component" value="Unassembled WGS sequence"/>
</dbReference>
<evidence type="ECO:0000313" key="2">
    <source>
        <dbReference type="EMBL" id="KAG6469771.1"/>
    </source>
</evidence>
<dbReference type="AlphaFoldDB" id="A0A8J5ET93"/>
<feature type="region of interest" description="Disordered" evidence="1">
    <location>
        <begin position="74"/>
        <end position="113"/>
    </location>
</feature>
<comment type="caution">
    <text evidence="2">The sequence shown here is derived from an EMBL/GenBank/DDBJ whole genome shotgun (WGS) entry which is preliminary data.</text>
</comment>
<evidence type="ECO:0000256" key="1">
    <source>
        <dbReference type="SAM" id="MobiDB-lite"/>
    </source>
</evidence>
<accession>A0A8J5ET93</accession>
<evidence type="ECO:0000313" key="3">
    <source>
        <dbReference type="Proteomes" id="UP000734854"/>
    </source>
</evidence>
<proteinExistence type="predicted"/>
<protein>
    <submittedName>
        <fullName evidence="2">Uncharacterized protein</fullName>
    </submittedName>
</protein>
<organism evidence="2 3">
    <name type="scientific">Zingiber officinale</name>
    <name type="common">Ginger</name>
    <name type="synonym">Amomum zingiber</name>
    <dbReference type="NCBI Taxonomy" id="94328"/>
    <lineage>
        <taxon>Eukaryota</taxon>
        <taxon>Viridiplantae</taxon>
        <taxon>Streptophyta</taxon>
        <taxon>Embryophyta</taxon>
        <taxon>Tracheophyta</taxon>
        <taxon>Spermatophyta</taxon>
        <taxon>Magnoliopsida</taxon>
        <taxon>Liliopsida</taxon>
        <taxon>Zingiberales</taxon>
        <taxon>Zingiberaceae</taxon>
        <taxon>Zingiber</taxon>
    </lineage>
</organism>
<dbReference type="EMBL" id="JACMSC010000021">
    <property type="protein sequence ID" value="KAG6469771.1"/>
    <property type="molecule type" value="Genomic_DNA"/>
</dbReference>
<sequence length="261" mass="27844">MFSGGSGDEESLSKWMAMLIRISIHMTLVPGEDGGGGASLLQRVKEERFLQWGQQETRDLIAIKADLERDPLAARTLGGSGGQDEGPRLPSDAGPVQEQVEEPHQSLQGPASLPFSPSPKFLLQSAKIEHVSVITNKMGPENLIRRLASSAKLALNLVKIGKETADPGAAGRQWPFFDELSVVFMEHRNDMKCRLFESESGSSQRKKQKRLSSIQSAEESGILAAAAEDGAQVMRDDEPGAGVAGIGARAAAVDGEAGEKG</sequence>
<reference evidence="2 3" key="1">
    <citation type="submission" date="2020-08" db="EMBL/GenBank/DDBJ databases">
        <title>Plant Genome Project.</title>
        <authorList>
            <person name="Zhang R.-G."/>
        </authorList>
    </citation>
    <scope>NUCLEOTIDE SEQUENCE [LARGE SCALE GENOMIC DNA]</scope>
    <source>
        <tissue evidence="2">Rhizome</tissue>
    </source>
</reference>
<gene>
    <name evidence="2" type="ORF">ZIOFF_070702</name>
</gene>